<dbReference type="Proteomes" id="UP000502298">
    <property type="component" value="Chromosome"/>
</dbReference>
<sequence>MPNSRLWDSLGEPVIIAHRGGAIEAPENTRYAFELMRYLNFRYIETDVRSTKDGIAVIVHDRRIDRVSSHRGRVCDYTWEELSAMTDHSGGYFMRLDEVLSEFPDMIFNVDAKENRVVEPLINAIEAAQARSRVCVASFSERRLRRLRRALPGIASSLSVLSVIKLFFAVRSPRAIRSILLRFIPGYLQGVQAVQVPREFHGIEIVNQAFVEAAREQGWAVHVWTVNDTTVARRLLDLGVQGIITDIPQRMASIWP</sequence>
<dbReference type="AlphaFoldDB" id="A0A6H2EKK0"/>
<dbReference type="RefSeq" id="WP_168917302.1">
    <property type="nucleotide sequence ID" value="NZ_CP050804.1"/>
</dbReference>
<evidence type="ECO:0000313" key="2">
    <source>
        <dbReference type="EMBL" id="QJC21361.1"/>
    </source>
</evidence>
<proteinExistence type="predicted"/>
<dbReference type="Pfam" id="PF03009">
    <property type="entry name" value="GDPD"/>
    <property type="match status" value="1"/>
</dbReference>
<feature type="domain" description="GP-PDE" evidence="1">
    <location>
        <begin position="13"/>
        <end position="255"/>
    </location>
</feature>
<evidence type="ECO:0000313" key="3">
    <source>
        <dbReference type="Proteomes" id="UP000502298"/>
    </source>
</evidence>
<dbReference type="SUPFAM" id="SSF51695">
    <property type="entry name" value="PLC-like phosphodiesterases"/>
    <property type="match status" value="1"/>
</dbReference>
<dbReference type="Gene3D" id="3.20.20.190">
    <property type="entry name" value="Phosphatidylinositol (PI) phosphodiesterase"/>
    <property type="match status" value="1"/>
</dbReference>
<dbReference type="InterPro" id="IPR017946">
    <property type="entry name" value="PLC-like_Pdiesterase_TIM-brl"/>
</dbReference>
<reference evidence="2 3" key="1">
    <citation type="submission" date="2020-03" db="EMBL/GenBank/DDBJ databases">
        <title>Complete genome of Arcanobacterium buesumensis sp. nov. strain 2701.</title>
        <authorList>
            <person name="Borowiak M."/>
            <person name="Alssahen M."/>
            <person name="Laemmler C."/>
            <person name="Malorny B."/>
            <person name="Hassan A."/>
            <person name="Prenger-Berninghoff E."/>
            <person name="Ploetz M."/>
            <person name="Abdulmawjood A."/>
        </authorList>
    </citation>
    <scope>NUCLEOTIDE SEQUENCE [LARGE SCALE GENOMIC DNA]</scope>
    <source>
        <strain evidence="2 3">2701</strain>
    </source>
</reference>
<gene>
    <name evidence="2" type="ORF">HC352_01705</name>
</gene>
<evidence type="ECO:0000259" key="1">
    <source>
        <dbReference type="PROSITE" id="PS51704"/>
    </source>
</evidence>
<name>A0A6H2EKK0_9ACTO</name>
<dbReference type="PROSITE" id="PS51704">
    <property type="entry name" value="GP_PDE"/>
    <property type="match status" value="1"/>
</dbReference>
<dbReference type="PANTHER" id="PTHR46211:SF14">
    <property type="entry name" value="GLYCEROPHOSPHODIESTER PHOSPHODIESTERASE"/>
    <property type="match status" value="1"/>
</dbReference>
<dbReference type="GO" id="GO:0008081">
    <property type="term" value="F:phosphoric diester hydrolase activity"/>
    <property type="evidence" value="ECO:0007669"/>
    <property type="project" value="InterPro"/>
</dbReference>
<dbReference type="GO" id="GO:0006629">
    <property type="term" value="P:lipid metabolic process"/>
    <property type="evidence" value="ECO:0007669"/>
    <property type="project" value="InterPro"/>
</dbReference>
<organism evidence="2 3">
    <name type="scientific">Arcanobacterium buesumense</name>
    <dbReference type="NCBI Taxonomy" id="2722751"/>
    <lineage>
        <taxon>Bacteria</taxon>
        <taxon>Bacillati</taxon>
        <taxon>Actinomycetota</taxon>
        <taxon>Actinomycetes</taxon>
        <taxon>Actinomycetales</taxon>
        <taxon>Actinomycetaceae</taxon>
        <taxon>Arcanobacterium</taxon>
    </lineage>
</organism>
<accession>A0A6H2EKK0</accession>
<protein>
    <submittedName>
        <fullName evidence="2">Glycerophosphodiester phosphodiesterase</fullName>
    </submittedName>
</protein>
<dbReference type="PANTHER" id="PTHR46211">
    <property type="entry name" value="GLYCEROPHOSPHORYL DIESTER PHOSPHODIESTERASE"/>
    <property type="match status" value="1"/>
</dbReference>
<dbReference type="KEGG" id="arca:HC352_01705"/>
<dbReference type="EMBL" id="CP050804">
    <property type="protein sequence ID" value="QJC21361.1"/>
    <property type="molecule type" value="Genomic_DNA"/>
</dbReference>
<keyword evidence="3" id="KW-1185">Reference proteome</keyword>
<dbReference type="InterPro" id="IPR030395">
    <property type="entry name" value="GP_PDE_dom"/>
</dbReference>